<dbReference type="AlphaFoldDB" id="A0A1Z4GQR0"/>
<protein>
    <submittedName>
        <fullName evidence="2">Thioredoxin</fullName>
    </submittedName>
</protein>
<feature type="domain" description="Thioredoxin-like fold" evidence="1">
    <location>
        <begin position="5"/>
        <end position="80"/>
    </location>
</feature>
<dbReference type="EMBL" id="AP018175">
    <property type="protein sequence ID" value="BAY19817.1"/>
    <property type="molecule type" value="Genomic_DNA"/>
</dbReference>
<evidence type="ECO:0000313" key="3">
    <source>
        <dbReference type="Proteomes" id="UP000218287"/>
    </source>
</evidence>
<name>A0A1Z4GQR0_9CYAN</name>
<dbReference type="OrthoDB" id="2080764at2"/>
<evidence type="ECO:0000313" key="2">
    <source>
        <dbReference type="EMBL" id="BAY19817.1"/>
    </source>
</evidence>
<reference evidence="2 3" key="1">
    <citation type="submission" date="2017-06" db="EMBL/GenBank/DDBJ databases">
        <title>Genome sequencing of cyanobaciteial culture collection at National Institute for Environmental Studies (NIES).</title>
        <authorList>
            <person name="Hirose Y."/>
            <person name="Shimura Y."/>
            <person name="Fujisawa T."/>
            <person name="Nakamura Y."/>
            <person name="Kawachi M."/>
        </authorList>
    </citation>
    <scope>NUCLEOTIDE SEQUENCE [LARGE SCALE GENOMIC DNA]</scope>
    <source>
        <strain evidence="2 3">NIES-21</strain>
        <plasmid evidence="3">Plasmid1 dna</plasmid>
    </source>
</reference>
<dbReference type="SUPFAM" id="SSF52833">
    <property type="entry name" value="Thioredoxin-like"/>
    <property type="match status" value="1"/>
</dbReference>
<gene>
    <name evidence="2" type="ORF">NIES21_56870</name>
</gene>
<organism evidence="2 3">
    <name type="scientific">Anabaenopsis circularis NIES-21</name>
    <dbReference type="NCBI Taxonomy" id="1085406"/>
    <lineage>
        <taxon>Bacteria</taxon>
        <taxon>Bacillati</taxon>
        <taxon>Cyanobacteriota</taxon>
        <taxon>Cyanophyceae</taxon>
        <taxon>Nostocales</taxon>
        <taxon>Nodulariaceae</taxon>
        <taxon>Anabaenopsis</taxon>
    </lineage>
</organism>
<accession>A0A1Z4GQR0</accession>
<dbReference type="InterPro" id="IPR036249">
    <property type="entry name" value="Thioredoxin-like_sf"/>
</dbReference>
<dbReference type="PROSITE" id="PS51354">
    <property type="entry name" value="GLUTAREDOXIN_2"/>
    <property type="match status" value="1"/>
</dbReference>
<geneLocation type="plasmid" evidence="3">
    <name>Plasmid1 dna</name>
</geneLocation>
<dbReference type="Gene3D" id="3.40.30.10">
    <property type="entry name" value="Glutaredoxin"/>
    <property type="match status" value="1"/>
</dbReference>
<dbReference type="Pfam" id="PF13192">
    <property type="entry name" value="Thioredoxin_3"/>
    <property type="match status" value="1"/>
</dbReference>
<proteinExistence type="predicted"/>
<sequence length="89" mass="9676">MAKRQIEIFTANCPLCDETVRTVQELACSNCEVLVYNLHSSQEKQTYLAKAENYGVQSVPAIAINGVLVLTGKPTRDQLLAVGVGQPLN</sequence>
<dbReference type="Proteomes" id="UP000218287">
    <property type="component" value="Plasmid Plasmid1 dna"/>
</dbReference>
<evidence type="ECO:0000259" key="1">
    <source>
        <dbReference type="Pfam" id="PF13192"/>
    </source>
</evidence>
<keyword evidence="2" id="KW-0614">Plasmid</keyword>
<dbReference type="InterPro" id="IPR012336">
    <property type="entry name" value="Thioredoxin-like_fold"/>
</dbReference>
<keyword evidence="3" id="KW-1185">Reference proteome</keyword>